<name>A0A8H6A080_PETAA</name>
<evidence type="ECO:0000313" key="3">
    <source>
        <dbReference type="Proteomes" id="UP000541154"/>
    </source>
</evidence>
<evidence type="ECO:0000313" key="2">
    <source>
        <dbReference type="EMBL" id="KAF5858265.1"/>
    </source>
</evidence>
<evidence type="ECO:0000256" key="1">
    <source>
        <dbReference type="SAM" id="MobiDB-lite"/>
    </source>
</evidence>
<feature type="region of interest" description="Disordered" evidence="1">
    <location>
        <begin position="18"/>
        <end position="47"/>
    </location>
</feature>
<protein>
    <submittedName>
        <fullName evidence="2">Uncharacterized protein</fullName>
    </submittedName>
</protein>
<reference evidence="2 3" key="1">
    <citation type="submission" date="2019-04" db="EMBL/GenBank/DDBJ databases">
        <title>Aspergillus burnettii sp. nov., novel species from soil in southeast Queensland.</title>
        <authorList>
            <person name="Gilchrist C.L.M."/>
            <person name="Pitt J.I."/>
            <person name="Lange L."/>
            <person name="Lacey H.J."/>
            <person name="Vuong D."/>
            <person name="Midgley D.J."/>
            <person name="Greenfield P."/>
            <person name="Bradbury M."/>
            <person name="Lacey E."/>
            <person name="Busk P.K."/>
            <person name="Pilgaard B."/>
            <person name="Chooi Y.H."/>
            <person name="Piggott A.M."/>
        </authorList>
    </citation>
    <scope>NUCLEOTIDE SEQUENCE [LARGE SCALE GENOMIC DNA]</scope>
    <source>
        <strain evidence="2 3">FRR 5400</strain>
    </source>
</reference>
<dbReference type="Proteomes" id="UP000541154">
    <property type="component" value="Unassembled WGS sequence"/>
</dbReference>
<accession>A0A8H6A080</accession>
<organism evidence="2 3">
    <name type="scientific">Petromyces alliaceus</name>
    <name type="common">Aspergillus alliaceus</name>
    <dbReference type="NCBI Taxonomy" id="209559"/>
    <lineage>
        <taxon>Eukaryota</taxon>
        <taxon>Fungi</taxon>
        <taxon>Dikarya</taxon>
        <taxon>Ascomycota</taxon>
        <taxon>Pezizomycotina</taxon>
        <taxon>Eurotiomycetes</taxon>
        <taxon>Eurotiomycetidae</taxon>
        <taxon>Eurotiales</taxon>
        <taxon>Aspergillaceae</taxon>
        <taxon>Aspergillus</taxon>
        <taxon>Aspergillus subgen. Circumdati</taxon>
    </lineage>
</organism>
<dbReference type="AlphaFoldDB" id="A0A8H6A080"/>
<dbReference type="EMBL" id="SPNV01000213">
    <property type="protein sequence ID" value="KAF5858265.1"/>
    <property type="molecule type" value="Genomic_DNA"/>
</dbReference>
<keyword evidence="3" id="KW-1185">Reference proteome</keyword>
<gene>
    <name evidence="2" type="ORF">ETB97_004627</name>
</gene>
<feature type="compositionally biased region" description="Basic and acidic residues" evidence="1">
    <location>
        <begin position="36"/>
        <end position="47"/>
    </location>
</feature>
<comment type="caution">
    <text evidence="2">The sequence shown here is derived from an EMBL/GenBank/DDBJ whole genome shotgun (WGS) entry which is preliminary data.</text>
</comment>
<sequence length="173" mass="19501">MADSTICISRQERGRRWGRYRQRGDRRGVSAQRSNLRQDHRPMAEGHGQERIAGVLKNAPPKSAEGGQIARGNHHLRRRGRQAISCEGGDTKGLTREYEIDKYGFIVQTDVATTTNCWTVLTANYHGLFLSSHTHWLVISEPTTLPAGQMRDVLEDTRPELARSELSRAEVIP</sequence>
<proteinExistence type="predicted"/>